<dbReference type="PANTHER" id="PTHR12732:SF0">
    <property type="entry name" value="PCI DOMAIN-CONTAINING PROTEIN 2"/>
    <property type="match status" value="1"/>
</dbReference>
<dbReference type="GO" id="GO:0070390">
    <property type="term" value="C:transcription export complex 2"/>
    <property type="evidence" value="ECO:0007669"/>
    <property type="project" value="TreeGrafter"/>
</dbReference>
<dbReference type="GO" id="GO:0003723">
    <property type="term" value="F:RNA binding"/>
    <property type="evidence" value="ECO:0007669"/>
    <property type="project" value="InterPro"/>
</dbReference>
<dbReference type="GO" id="GO:0000973">
    <property type="term" value="P:post-transcriptional tethering of RNA polymerase II gene DNA at nuclear periphery"/>
    <property type="evidence" value="ECO:0007669"/>
    <property type="project" value="TreeGrafter"/>
</dbReference>
<protein>
    <recommendedName>
        <fullName evidence="4">COP9 signalosome complex subunit 12</fullName>
    </recommendedName>
</protein>
<evidence type="ECO:0000313" key="2">
    <source>
        <dbReference type="EMBL" id="PWU89709.1"/>
    </source>
</evidence>
<feature type="region of interest" description="Disordered" evidence="1">
    <location>
        <begin position="117"/>
        <end position="141"/>
    </location>
</feature>
<dbReference type="VEuPathDB" id="TriTrypDB:TcCLB.509715.130"/>
<dbReference type="InterPro" id="IPR036388">
    <property type="entry name" value="WH-like_DNA-bd_sf"/>
</dbReference>
<dbReference type="GO" id="GO:0006368">
    <property type="term" value="P:transcription elongation by RNA polymerase II"/>
    <property type="evidence" value="ECO:0007669"/>
    <property type="project" value="TreeGrafter"/>
</dbReference>
<gene>
    <name evidence="2" type="ORF">C4B63_57g79</name>
</gene>
<dbReference type="VEuPathDB" id="TriTrypDB:TCDM_04771"/>
<dbReference type="VEuPathDB" id="TriTrypDB:BCY84_06173"/>
<dbReference type="VEuPathDB" id="TriTrypDB:TcCL_NonESM03148"/>
<dbReference type="GO" id="GO:0016973">
    <property type="term" value="P:poly(A)+ mRNA export from nucleus"/>
    <property type="evidence" value="ECO:0007669"/>
    <property type="project" value="TreeGrafter"/>
</dbReference>
<organism evidence="2 3">
    <name type="scientific">Trypanosoma cruzi</name>
    <dbReference type="NCBI Taxonomy" id="5693"/>
    <lineage>
        <taxon>Eukaryota</taxon>
        <taxon>Discoba</taxon>
        <taxon>Euglenozoa</taxon>
        <taxon>Kinetoplastea</taxon>
        <taxon>Metakinetoplastina</taxon>
        <taxon>Trypanosomatida</taxon>
        <taxon>Trypanosomatidae</taxon>
        <taxon>Trypanosoma</taxon>
        <taxon>Schizotrypanum</taxon>
    </lineage>
</organism>
<feature type="compositionally biased region" description="Polar residues" evidence="1">
    <location>
        <begin position="461"/>
        <end position="471"/>
    </location>
</feature>
<reference evidence="2 3" key="1">
    <citation type="journal article" date="2018" name="Microb. Genom.">
        <title>Expanding an expanded genome: long-read sequencing of Trypanosoma cruzi.</title>
        <authorList>
            <person name="Berna L."/>
            <person name="Rodriguez M."/>
            <person name="Chiribao M.L."/>
            <person name="Parodi-Talice A."/>
            <person name="Pita S."/>
            <person name="Rijo G."/>
            <person name="Alvarez-Valin F."/>
            <person name="Robello C."/>
        </authorList>
    </citation>
    <scope>NUCLEOTIDE SEQUENCE [LARGE SCALE GENOMIC DNA]</scope>
    <source>
        <strain evidence="2 3">Dm28c</strain>
    </source>
</reference>
<dbReference type="OrthoDB" id="10252687at2759"/>
<feature type="region of interest" description="Disordered" evidence="1">
    <location>
        <begin position="460"/>
        <end position="487"/>
    </location>
</feature>
<dbReference type="VEuPathDB" id="TriTrypDB:Tc_MARK_4627"/>
<comment type="caution">
    <text evidence="2">The sequence shown here is derived from an EMBL/GenBank/DDBJ whole genome shotgun (WGS) entry which is preliminary data.</text>
</comment>
<evidence type="ECO:0000256" key="1">
    <source>
        <dbReference type="SAM" id="MobiDB-lite"/>
    </source>
</evidence>
<dbReference type="EMBL" id="PRFA01000057">
    <property type="protein sequence ID" value="PWU89709.1"/>
    <property type="molecule type" value="Genomic_DNA"/>
</dbReference>
<evidence type="ECO:0000313" key="3">
    <source>
        <dbReference type="Proteomes" id="UP000246121"/>
    </source>
</evidence>
<dbReference type="SMART" id="SM00753">
    <property type="entry name" value="PAM"/>
    <property type="match status" value="1"/>
</dbReference>
<dbReference type="InterPro" id="IPR045114">
    <property type="entry name" value="Csn12-like"/>
</dbReference>
<dbReference type="AlphaFoldDB" id="A0A2V2V046"/>
<dbReference type="VEuPathDB" id="TriTrypDB:C4B63_57g79"/>
<dbReference type="VEuPathDB" id="TriTrypDB:ECC02_005823"/>
<dbReference type="Proteomes" id="UP000246121">
    <property type="component" value="Unassembled WGS sequence"/>
</dbReference>
<name>A0A2V2V046_TRYCR</name>
<dbReference type="VEuPathDB" id="TriTrypDB:TCSYLVIO_005027"/>
<dbReference type="GO" id="GO:0003690">
    <property type="term" value="F:double-stranded DNA binding"/>
    <property type="evidence" value="ECO:0007669"/>
    <property type="project" value="InterPro"/>
</dbReference>
<dbReference type="Gene3D" id="1.10.10.10">
    <property type="entry name" value="Winged helix-like DNA-binding domain superfamily/Winged helix DNA-binding domain"/>
    <property type="match status" value="1"/>
</dbReference>
<dbReference type="VEuPathDB" id="TriTrypDB:TcBrA4_0039220"/>
<dbReference type="VEuPathDB" id="TriTrypDB:C3747_110g40"/>
<accession>A0A2V2V046</accession>
<sequence length="534" mass="59825">MRKNNRRTEAQAALIVSPEWLDRTADAIASRNGVLLTDCVTLAEEGEATELPSAAVLKNIEAAVEDLRCTLMERVESSHSRHRGTPGCCADDVKERQLYVDVMVRVAVTGALARYQRMEPQSDHNNGASGSNSGGEKPPQRYFDTLARGMLHVFEAFQEVHSMRRSHYTPRRRGGSTVGTVGWDTLLLLHFVHRIPRVARDASEHVIDEATGQIVRSWRKLLLSLQTADPQESPEHSRRRGALAVCNGLLSILFHRYNTHQCRILVNSVAQSEKIAESTGDWGKSILRPAQHMIAEVVNFCYYKGRIMLYDHRFEDAYDALRKAYYLLPPPGEGTEVQQRNKQRVRFYLTVAGVVHGKVVPEEILRTDDLIAFVFMPIFLAVQRGDPHAFANAVDAFGTLLRKRGVFFLLQRAKLYCFLVLLARTRTALGMCSGVDNSRVPLPVLTAAYAHVVDEGRKAATAQTGAAGSNQKRPKRHREENDENKTSVMTDDEMTWWTAKLIASGLVRGYISYEHKTIVLSRQTPFPTLGIAPP</sequence>
<feature type="compositionally biased region" description="Low complexity" evidence="1">
    <location>
        <begin position="125"/>
        <end position="135"/>
    </location>
</feature>
<proteinExistence type="predicted"/>
<evidence type="ECO:0008006" key="4">
    <source>
        <dbReference type="Google" id="ProtNLM"/>
    </source>
</evidence>
<dbReference type="PANTHER" id="PTHR12732">
    <property type="entry name" value="UNCHARACTERIZED PROTEASOME COMPONENT REGION PCI-CONTAINING"/>
    <property type="match status" value="1"/>
</dbReference>
<dbReference type="VEuPathDB" id="TriTrypDB:TcG_02933"/>